<keyword evidence="2" id="KW-1185">Reference proteome</keyword>
<sequence>MFKLTPSANSQRSTPKSFRRLSSISHSNGEVLMNDYFNLPMVSTKSTFGNYGIIGLKPNTISVIGDLDENNQQFAQESNKKPLQIQIGQVENNQDNTNYDILEKYYQNKAIATQRQMDVKKVFTRENIRELRNLSLQKKNVQNLDKLNESQKYSSGRNYIIRENQFKSINTDAQQLRFSNIDYAGYQQKTNTIEMVSQRIEKSKRTLKKVFLSVFFSMVISKKYRQLKQEEKQLITILNCKLQSCQKVINQIGIRQIEEQQQQFVQIVSNKVIHYLNNQTYINECNQNDDVSNPVQSMDWKKLRVQSFSKLIYQNLELLTRECNLPELLKCQLITSLYKTSKQQTSFFVGERCHFYQANRIQLTREQKLAIAMEYLLFQIVIPKLLQIVNGLPTYSQNHKIYTQQIIVIIASLLHRQFVNRFQNMKKVKNPNGYMVNKKLSIQYVENGLFCNEISIADNIGDNNEVLEGLLELDQIQSIENSKPAWKQQIDDLFEQILSNVQSLINF</sequence>
<reference evidence="1" key="1">
    <citation type="submission" date="2021-01" db="EMBL/GenBank/DDBJ databases">
        <authorList>
            <consortium name="Genoscope - CEA"/>
            <person name="William W."/>
        </authorList>
    </citation>
    <scope>NUCLEOTIDE SEQUENCE</scope>
</reference>
<evidence type="ECO:0000313" key="1">
    <source>
        <dbReference type="EMBL" id="CAD8177084.1"/>
    </source>
</evidence>
<dbReference type="OMA" id="CHFYQAN"/>
<evidence type="ECO:0000313" key="2">
    <source>
        <dbReference type="Proteomes" id="UP000683925"/>
    </source>
</evidence>
<comment type="caution">
    <text evidence="1">The sequence shown here is derived from an EMBL/GenBank/DDBJ whole genome shotgun (WGS) entry which is preliminary data.</text>
</comment>
<dbReference type="AlphaFoldDB" id="A0A8S1VIN3"/>
<name>A0A8S1VIN3_PAROT</name>
<accession>A0A8S1VIN3</accession>
<dbReference type="EMBL" id="CAJJDP010000067">
    <property type="protein sequence ID" value="CAD8177084.1"/>
    <property type="molecule type" value="Genomic_DNA"/>
</dbReference>
<protein>
    <submittedName>
        <fullName evidence="1">Uncharacterized protein</fullName>
    </submittedName>
</protein>
<dbReference type="OrthoDB" id="299256at2759"/>
<dbReference type="Proteomes" id="UP000683925">
    <property type="component" value="Unassembled WGS sequence"/>
</dbReference>
<organism evidence="1 2">
    <name type="scientific">Paramecium octaurelia</name>
    <dbReference type="NCBI Taxonomy" id="43137"/>
    <lineage>
        <taxon>Eukaryota</taxon>
        <taxon>Sar</taxon>
        <taxon>Alveolata</taxon>
        <taxon>Ciliophora</taxon>
        <taxon>Intramacronucleata</taxon>
        <taxon>Oligohymenophorea</taxon>
        <taxon>Peniculida</taxon>
        <taxon>Parameciidae</taxon>
        <taxon>Paramecium</taxon>
    </lineage>
</organism>
<proteinExistence type="predicted"/>
<gene>
    <name evidence="1" type="ORF">POCTA_138.1.T0680122</name>
</gene>